<evidence type="ECO:0000256" key="1">
    <source>
        <dbReference type="ARBA" id="ARBA00001957"/>
    </source>
</evidence>
<dbReference type="Pfam" id="PF00550">
    <property type="entry name" value="PP-binding"/>
    <property type="match status" value="4"/>
</dbReference>
<evidence type="ECO:0000313" key="6">
    <source>
        <dbReference type="Proteomes" id="UP000669060"/>
    </source>
</evidence>
<sequence>MSQQNPTSQARLMALATRFLSLGAAQRRIFLGKLREQGLDASALPIPAGVAGVAGERSPTSFSQQRLWFLEQLEPGNSAYHLPGALRLSGPLDVEAVQAAFDSLGRRHASLRTVFERGEDGTPQQVIQATRALPIEHLNVDGEQELQALAGEFARRPFDLAQGPLWRVALVRLAGDEHVLLVCLHHIIADGWSIQVLLTDFVAAYRARVCGDNEELPGLPLDYADVALWQRTCLEAGEGERQLEYWRERLGDEHPVLELPADRPRPARQSYRGARHAFSLDKPLVARLRELAAQRGTTLFTLLLAAYQVLLFRLSGQGDLRVGVPIAGRQRAETEGLIGFFVNTQILRCELSAEASFEQVIEQVRTASLGAQANQDLPFEQLVEALEPGRSLSHNPLFQVLYNHQQRQDEALQLLPDLQARLLPLDSGSAQFDLALHTWENAAGELAGNWNYATDLFDAVTIERLHQRFLNLFAQLLERPDAAIGDFALLDEQDRALLDQVNRTARDWQADEPVVHRLFERLAEAYPEREALRFGEQVLSYRELDQRANQLAHYLREQGVGRESLVGVAALRSVEMVVALYAVVKAGAAYVPLDPEYPSERLAYMLEDAGIALLLSHDPALERLPQVEGVRLVNLDRLDVSTYPVTAPAVDIHPEQLAYLIYTSGSTGRPKGAGNTHAALFNRLAWMQEAYGLDSSDAVLQKTPFSFDVSVWEFFWPLMVGARLVLAEPGDHRDPARLAALIEQQGITTLHFVPSMLAAFMAQDDLSGCASLRRIVCSGEALPADLQRDTLRRLPQAGLYNLYGPTEAAIDVTHWTCRDEAGASVPIGQPIANLQIHILDSRLNPQPVGVAGELYIGGAGLARGYHQRPGLTAERFVASPFGKGERLYRTGDLARWRADGAVEYLGRLDHQIKLRGLRIEIGEIEAALLAHPAVKEAVVVARTLSTGTQLVGYLVADALDEAELRERLKQRLPDYMVPAHLVVLERFPLSANGKLDRKALPEPQVQARAYEAPLPGVESELVAIWQELLEVPRVGRQDNFFELGGDSILSLQIISRARKRGIQLSPRQIFERQSIAELAQVAGRLESGATPVATIDTQRDIPLTPIQHAFFEQPMSRREHWNQSLLLEPGEPLDPMALRQALQALLEHHDALRMAFTRQDDGQWRQRYREAGDAEVLWQRQVELAGLSAACDQAQASLDLSHGPLLRAVHFQLAEGGERLLLVVHHLVVDGVSWRLLLEDLQAAYSQARNGLAIDLGEKGLSFQQWAERLQAFARGDALDAELAFWRGLPAAPVLPCVNPQGRAVQAVARQAQRQLDTARSQALLGEAPAAYRTQINDLLLTALARALHAWSGQSRALVALEGHGREALFEGLDPSRTVGWFTSLYPVALDAPESLDQAIKQTKESLRAVPRGGIGYGLLRHLRGEALAPLRGCVLFNYMGRVQHDAGLFRLAGEGSGAQRGADAPLDCELALDAQVRDGRFSLTCTYSGERHAEASVEALLDAYTRALDEVIEHCRTHSAVTPSDFPGLGLTQTQLDALPLSPRDIEQLYPLTPMQQGLLFHSELSQGEAEAGAARDLYINQVALDIDNLPLARFKAAWAAAVQRHPLLRAAFLRLSGSQQPVQLVRRDAVLAVRELDLRGDPASLGEVLAAERETPFRLHEAPLMRVLLVRLGDSRWKLAWTFHHILLDGWSSAAVLGEVIQAAMSDATPAPAGHYGDYVEWLQSRDQARSAEFWQRHLAGFEQPTLMVGTLNPPGEHLPKQVLVESMELDAAMLHGAARRQRVTVNTLIQAAWTLLLQRYTGQQRVAFGVTVSGRSAQVSGIERMLGLLINTLPLVQAPQSQQTVGQWLEALQAHNLELREHEHTPLFETQQHAGHAGRDLFDSILVFENYPVDAVLREQQPGGVHLGSVELSDKTHYPLSLAVVAGERAHIHVNYHSDRFSAAQIVRLCGHFKQLLAGICNSPETCIGDLDMLGAEDRAELENWNTPPFSPYRDTPVHELIAEQARLRPEAIALVHGEQRLTFAEFDRRANQLAHALRALGVTTEVRVAIAMERGVDLWLAFLAVLKAGGAYIPLDPDYPAERLRYMLEDGGVRLLISHDAALDRVPVGEVELLNMDRLDFSAEPETPPQTRIHPQQLAYLIYTSGSTGKPKGAAIAHGDISMHIQTIGERYRFTPEDREFHFLSISFDGAHERWLTPMCHGARVVLRDQELWSVEQTYDTLIREGITVAAFPPSYLRQLSDWAGVQGRGPGVKTYCFAGEAFSREMLHDVIRNLQPLWIINGYGPTETVVTPTLWLESAEKADFTTAYAPIGDLVGDRQGYVMDADLNPLPPGIAGELYLGGAVARGYLDRPGATAERFLPHPFRPGERIYRSGDRVRLNSQGLLEYLGRIDHQIKLRGFRIEAGEIEAALKGCEGVREALVIVRDGPSGKRLLGYVGGNGLDEDSLKRQLKQHLPEYMVPQHIVAMERLPQLPNGKLDRNALPDPQVAANDYEEPRSERERQVAALWASLLGIERVGRNDHFFELGGHSLLAMQLISRLRHEHELSVPLRALFDAPRLADFAQCLDRAEVPAGLPELSARHATLAAQSFSQQRLWFLDRLQPGGHAYNLPGAIRLRGALDEAALQAAFDGLAARHEVLRTVFVAGDGVPLQRIEAPAAVAIQRLDISREADPEAAFASLARDFVQAPFDLASGPAWRLALVRVSAEEQRLLLCLHHMISDGWSVQVLLREFGELYRAAVEGRAAELPELPVQYADFAVWQREWLAAGEGERQLSYWRERLGDEHPVLELPADSARPARQSYRGDRLLFGLDAALGQRLRAFAGQRGVTPFMVILAAYQVLLHRLSGQGDLRVGVPIAGRQRPETEGLIGFFVNTQVLRAELAAGQSFAQVLDAARDAALGAQANQDLPFEQLVEALQPQRSLSHNPLFQVAYDHQQQDFQPLSGLPGVQAEVIPLDDGSAQFDLALNTLEDPDGAFSGSWNYATDLFDHATIERLHQRFLNLFAQLLERPGAAIGDFALLDGEDRALLDQVNQTARNWQADEPVVHRLFERLAKEHPEREALRFGGQVLSYRELDQSANRLAHYLREQGVGRESLVGVAALRSVEMVVALYAVVKAGVAYVPLDPEYPSERLAYMLEDAGIELLLSHDPALERLPQVESVRLVNLDRLEVSAYPATAPVVDIHPEQLAYMIYTSGSTGRPKGAGNTHAALFNRLAWMQEAYELGSTDAVLQKTPFSFDVSVWEFFWPLMVGARLVLAEPGDHRDPARLASLIEQQGISTLHFVPSMLAAFMAQDDLSGCASLKRIVCSGEALPADLQRDTLRRLPQAGLYNLYGPTEAAIDVTHWTCRDEAGASVPIGQPIANLQIHILDSRLNPQPVGVAGELYIGGAGLARGYHQRPGLTAERFVASPFGKGERLYRTGDLARWRADGAVEYLGRLDHQIKLRGLRIEIGEIEAALLAHPAVKEAVVVARTLSTGTQLVGYLVADALDETELRERLKQRLPDYMVPAHLMVLERFPLSANGKLDRKALPEPQLQARAYEAPLPGVEAELAAIWQELLEVPRVGRQDDFFALGGHSLLGIQLVARVRNDLHLELPLRALFEAPVLADLTDYLATSAEPAARPALLPRGEGGLAPQSFAQQRLWFLAQLEPDSAAYNLPCVLHLRGHLQVAALQRSFDALAERHESLRTCFLHGEQGVPLQRVLEAGGVAMARHDLRADPAPDEAFDVLARAFMAEPFDLDSERAPWRVALVRVGDDEWRLLMCMHHIISDGWSVQVMLRDFAGLYRAFSEGVEANLPQLSVQYADYAAWQRRHLDARERQRQLDWWREALGDEHPVLELPADRSRPAERDGRGGRHAFVLSQELAERVRQTARGCDASLFMLFLAAFDTLLYRLTGQRDLRIGVPVAGRSELQTQELIGFFVNTLVLRAQVSGEQRFSSLLQQVKDNLLGAHAHQDLPFEQLVEALQPARSLSVNPLFQVSYNHQQQPDLSLLQFDGLSCEAQQWNIEGTQFDLVLGTFEHADGRISGYLDYATDLFEAATVERLYGQLLTVLTAVCEQPDTAIGDLPLLTEDDLAALDRWNTPPFSPYRDTPVHELIAEQARLRPEAIALVHGEQRLTFAEFDRRANQLAHALRARGVTTEVRVAIAMERGVDLWLAFLAVLKAGGAYIPLDPDYPAERLRYMLEDGGVRLLISHDAALDRVPVGEVELLNMDRLDFSAEPETPPQTVIHPQQLAYLIYTSGSTGKPKGAAIAHGDISMHIQTIGERYRFTPEDREFHFLSISFDGAHERWLTPMCHGARVVLRDQELWSVEQTYDTLIREGITVAAFPPSYLRQLSDWAGVQGRGPGVKTYCFAGEAFSREMLHDVIRNLQPEWIINGYGPTETVVTPTLWLESAEKADFSTAYAPIGDLVGDRQGYVMDADLNPLPPGIAGELYLGGAVARGYLDRPGATAERFLPHPFRPGERIYRSGDRVRLNSEGLLEYLGRIDHQIKLRGFRIEAGEIEAALKGCDGVREALVIVRDGAAGKRLLGYVGGNGLDDDSLKRQLKQHLPEYMVPQHIVTMERLPQLPNGKLDRNALPDPQVTASDYEAPQGQGEERLAEVWQALLGIERVSRHDSFFELGGDSIQSLAVISRLRQTGWKLAPRDVFSHPRLKELALCLVQHDIGEAMQVEDVASGSVPLTPIQSHFFELPMSNRAHWNQALLLDVRQPLEAPLLEKALDAVLDHHQGLNLGFRALADGGWEQFYRPAPVPDSLWVREVADDAELRALCEQAQRSFDLENGPLLRLVLANMPQGQRLLLTAHHLVVDGVSWRVLLEDLARAYAQLGAGNPLALALGPKPTSYQRWARHLQEAARAPQRQAEVAHWVDLIGSGEPLWPVDDPYGSATQADLDQCELELDEAHTRRLLREAPAALQARVDEILLAALVQALAEWTGSDDSLVALEGHGRDVLADDLDIGRTLGWFTTLFPLRVAAGGHIDETLQRVRSTLRGLPDKGAGFGLLRYLGDAAARQRLAALPEPKVVFNYLGQFDQDLGDGRFAPAPVSAGALVDPSTPLSRELEINGQVFAGRLGLSFRFSAARYRRERIEGLLAAYRQALGALLDNLPQAQSVESQPVAVSGGAPSPLIRLSRGASRQPPVFCVHPVSGTVVGYYALARTLSERWDVWGLQNRQVLDGNWRDSSIGQMARDYVKSLLEQQPSGPYRLIGWSMGGTLVLEMARLLERLGKPVEFVGLIDGYVPGAGKPRPAASRPADAETGEIEGDEHWQQLLAVERHMRQLANQCREIRPSNAPVHAWWALRSPENNENAPALLEQGMGGRMRASAWIDADHLSIVRDQLFITQLAETLARVDEQPRLQDHQEHEYA</sequence>
<keyword evidence="2" id="KW-0596">Phosphopantetheine</keyword>
<protein>
    <submittedName>
        <fullName evidence="5">Non-ribosomal peptide synthase/polyketide synthase</fullName>
    </submittedName>
</protein>
<dbReference type="InterPro" id="IPR001031">
    <property type="entry name" value="Thioesterase"/>
</dbReference>
<dbReference type="SUPFAM" id="SSF56801">
    <property type="entry name" value="Acetyl-CoA synthetase-like"/>
    <property type="match status" value="4"/>
</dbReference>
<comment type="cofactor">
    <cofactor evidence="1">
        <name>pantetheine 4'-phosphate</name>
        <dbReference type="ChEBI" id="CHEBI:47942"/>
    </cofactor>
</comment>
<dbReference type="Gene3D" id="2.30.38.10">
    <property type="entry name" value="Luciferase, Domain 3"/>
    <property type="match status" value="4"/>
</dbReference>
<dbReference type="SUPFAM" id="SSF47336">
    <property type="entry name" value="ACP-like"/>
    <property type="match status" value="4"/>
</dbReference>
<dbReference type="SMART" id="SM00824">
    <property type="entry name" value="PKS_TE"/>
    <property type="match status" value="1"/>
</dbReference>
<dbReference type="EMBL" id="JAELYA010000003">
    <property type="protein sequence ID" value="MBO3275545.1"/>
    <property type="molecule type" value="Genomic_DNA"/>
</dbReference>
<dbReference type="Gene3D" id="1.10.1200.10">
    <property type="entry name" value="ACP-like"/>
    <property type="match status" value="4"/>
</dbReference>
<dbReference type="CDD" id="cd19543">
    <property type="entry name" value="DCL_NRPS"/>
    <property type="match status" value="1"/>
</dbReference>
<dbReference type="NCBIfam" id="NF003417">
    <property type="entry name" value="PRK04813.1"/>
    <property type="match status" value="4"/>
</dbReference>
<dbReference type="Gene3D" id="3.30.559.10">
    <property type="entry name" value="Chloramphenicol acetyltransferase-like domain"/>
    <property type="match status" value="6"/>
</dbReference>
<dbReference type="Gene3D" id="3.30.559.30">
    <property type="entry name" value="Nonribosomal peptide synthetase, condensation domain"/>
    <property type="match status" value="6"/>
</dbReference>
<dbReference type="NCBIfam" id="TIGR01733">
    <property type="entry name" value="AA-adenyl-dom"/>
    <property type="match status" value="4"/>
</dbReference>
<dbReference type="InterPro" id="IPR045851">
    <property type="entry name" value="AMP-bd_C_sf"/>
</dbReference>
<evidence type="ECO:0000313" key="5">
    <source>
        <dbReference type="EMBL" id="MBO3275545.1"/>
    </source>
</evidence>
<dbReference type="SMART" id="SM00823">
    <property type="entry name" value="PKS_PP"/>
    <property type="match status" value="4"/>
</dbReference>
<name>A0ABS3TPF3_9PSED</name>
<dbReference type="SUPFAM" id="SSF52777">
    <property type="entry name" value="CoA-dependent acyltransferases"/>
    <property type="match status" value="12"/>
</dbReference>
<dbReference type="PROSITE" id="PS00012">
    <property type="entry name" value="PHOSPHOPANTETHEINE"/>
    <property type="match status" value="4"/>
</dbReference>
<dbReference type="InterPro" id="IPR020806">
    <property type="entry name" value="PKS_PP-bd"/>
</dbReference>
<feature type="domain" description="Carrier" evidence="4">
    <location>
        <begin position="4600"/>
        <end position="4674"/>
    </location>
</feature>
<dbReference type="InterPro" id="IPR020845">
    <property type="entry name" value="AMP-binding_CS"/>
</dbReference>
<dbReference type="Pfam" id="PF00501">
    <property type="entry name" value="AMP-binding"/>
    <property type="match status" value="4"/>
</dbReference>
<reference evidence="5 6" key="1">
    <citation type="submission" date="2020-12" db="EMBL/GenBank/DDBJ databases">
        <title>Pseudomonas schmalbachii sp. nov. isolated from millipede gut.</title>
        <authorList>
            <person name="Shelomi M."/>
        </authorList>
    </citation>
    <scope>NUCLEOTIDE SEQUENCE [LARGE SCALE GENOMIC DNA]</scope>
    <source>
        <strain evidence="5 6">Milli4</strain>
    </source>
</reference>
<dbReference type="NCBIfam" id="NF004282">
    <property type="entry name" value="PRK05691.1"/>
    <property type="match status" value="7"/>
</dbReference>
<dbReference type="InterPro" id="IPR036736">
    <property type="entry name" value="ACP-like_sf"/>
</dbReference>
<dbReference type="PROSITE" id="PS00455">
    <property type="entry name" value="AMP_BINDING"/>
    <property type="match status" value="4"/>
</dbReference>
<dbReference type="NCBIfam" id="TIGR01720">
    <property type="entry name" value="NRPS-para261"/>
    <property type="match status" value="2"/>
</dbReference>
<dbReference type="PANTHER" id="PTHR45398">
    <property type="match status" value="1"/>
</dbReference>
<dbReference type="Pfam" id="PF00975">
    <property type="entry name" value="Thioesterase"/>
    <property type="match status" value="1"/>
</dbReference>
<dbReference type="InterPro" id="IPR000873">
    <property type="entry name" value="AMP-dep_synth/lig_dom"/>
</dbReference>
<dbReference type="InterPro" id="IPR006162">
    <property type="entry name" value="Ppantetheine_attach_site"/>
</dbReference>
<keyword evidence="3" id="KW-0597">Phosphoprotein</keyword>
<dbReference type="Gene3D" id="3.40.50.980">
    <property type="match status" value="8"/>
</dbReference>
<dbReference type="InterPro" id="IPR025110">
    <property type="entry name" value="AMP-bd_C"/>
</dbReference>
<dbReference type="Gene3D" id="3.40.50.1820">
    <property type="entry name" value="alpha/beta hydrolase"/>
    <property type="match status" value="1"/>
</dbReference>
<dbReference type="SUPFAM" id="SSF53474">
    <property type="entry name" value="alpha/beta-Hydrolases"/>
    <property type="match status" value="1"/>
</dbReference>
<dbReference type="RefSeq" id="WP_208313494.1">
    <property type="nucleotide sequence ID" value="NZ_JAELYA010000003.1"/>
</dbReference>
<dbReference type="CDD" id="cd17649">
    <property type="entry name" value="A_NRPS_PvdJ-like"/>
    <property type="match status" value="2"/>
</dbReference>
<evidence type="ECO:0000256" key="3">
    <source>
        <dbReference type="ARBA" id="ARBA00022553"/>
    </source>
</evidence>
<dbReference type="CDD" id="cd17646">
    <property type="entry name" value="A_NRPS_AB3403-like"/>
    <property type="match status" value="2"/>
</dbReference>
<dbReference type="InterPro" id="IPR010071">
    <property type="entry name" value="AA_adenyl_dom"/>
</dbReference>
<dbReference type="InterPro" id="IPR009081">
    <property type="entry name" value="PP-bd_ACP"/>
</dbReference>
<feature type="domain" description="Carrier" evidence="4">
    <location>
        <begin position="3548"/>
        <end position="3623"/>
    </location>
</feature>
<accession>A0ABS3TPF3</accession>
<comment type="caution">
    <text evidence="5">The sequence shown here is derived from an EMBL/GenBank/DDBJ whole genome shotgun (WGS) entry which is preliminary data.</text>
</comment>
<dbReference type="Pfam" id="PF13193">
    <property type="entry name" value="AMP-binding_C"/>
    <property type="match status" value="4"/>
</dbReference>
<dbReference type="Proteomes" id="UP000669060">
    <property type="component" value="Unassembled WGS sequence"/>
</dbReference>
<dbReference type="Gene3D" id="3.30.300.30">
    <property type="match status" value="4"/>
</dbReference>
<dbReference type="PANTHER" id="PTHR45398:SF1">
    <property type="entry name" value="ENZYME, PUTATIVE (JCVI)-RELATED"/>
    <property type="match status" value="1"/>
</dbReference>
<proteinExistence type="predicted"/>
<dbReference type="Pfam" id="PF00668">
    <property type="entry name" value="Condensation"/>
    <property type="match status" value="6"/>
</dbReference>
<evidence type="ECO:0000256" key="2">
    <source>
        <dbReference type="ARBA" id="ARBA00022450"/>
    </source>
</evidence>
<dbReference type="InterPro" id="IPR023213">
    <property type="entry name" value="CAT-like_dom_sf"/>
</dbReference>
<dbReference type="CDD" id="cd19534">
    <property type="entry name" value="E_NRPS"/>
    <property type="match status" value="2"/>
</dbReference>
<organism evidence="5 6">
    <name type="scientific">Pseudomonas schmalbachii</name>
    <dbReference type="NCBI Taxonomy" id="2816993"/>
    <lineage>
        <taxon>Bacteria</taxon>
        <taxon>Pseudomonadati</taxon>
        <taxon>Pseudomonadota</taxon>
        <taxon>Gammaproteobacteria</taxon>
        <taxon>Pseudomonadales</taxon>
        <taxon>Pseudomonadaceae</taxon>
        <taxon>Pseudomonas</taxon>
    </lineage>
</organism>
<feature type="domain" description="Carrier" evidence="4">
    <location>
        <begin position="1012"/>
        <end position="1086"/>
    </location>
</feature>
<dbReference type="InterPro" id="IPR010060">
    <property type="entry name" value="NRPS_synth"/>
</dbReference>
<keyword evidence="6" id="KW-1185">Reference proteome</keyword>
<dbReference type="InterPro" id="IPR001242">
    <property type="entry name" value="Condensation_dom"/>
</dbReference>
<evidence type="ECO:0000259" key="4">
    <source>
        <dbReference type="PROSITE" id="PS50075"/>
    </source>
</evidence>
<dbReference type="InterPro" id="IPR029058">
    <property type="entry name" value="AB_hydrolase_fold"/>
</dbReference>
<feature type="domain" description="Carrier" evidence="4">
    <location>
        <begin position="2500"/>
        <end position="2575"/>
    </location>
</feature>
<gene>
    <name evidence="5" type="ORF">JFY56_09935</name>
</gene>
<dbReference type="InterPro" id="IPR020802">
    <property type="entry name" value="TesA-like"/>
</dbReference>
<dbReference type="CDD" id="cd19531">
    <property type="entry name" value="LCL_NRPS-like"/>
    <property type="match status" value="3"/>
</dbReference>
<dbReference type="PROSITE" id="PS50075">
    <property type="entry name" value="CARRIER"/>
    <property type="match status" value="4"/>
</dbReference>